<comment type="caution">
    <text evidence="3">The sequence shown here is derived from an EMBL/GenBank/DDBJ whole genome shotgun (WGS) entry which is preliminary data.</text>
</comment>
<feature type="signal peptide" evidence="1">
    <location>
        <begin position="1"/>
        <end position="25"/>
    </location>
</feature>
<proteinExistence type="predicted"/>
<feature type="chain" id="PRO_5046718037" evidence="1">
    <location>
        <begin position="26"/>
        <end position="325"/>
    </location>
</feature>
<dbReference type="InterPro" id="IPR053145">
    <property type="entry name" value="AB_hydrolase_Est10"/>
</dbReference>
<dbReference type="Gene3D" id="3.40.50.1820">
    <property type="entry name" value="alpha/beta hydrolase"/>
    <property type="match status" value="1"/>
</dbReference>
<dbReference type="GO" id="GO:0016787">
    <property type="term" value="F:hydrolase activity"/>
    <property type="evidence" value="ECO:0007669"/>
    <property type="project" value="UniProtKB-KW"/>
</dbReference>
<dbReference type="SUPFAM" id="SSF53474">
    <property type="entry name" value="alpha/beta-Hydrolases"/>
    <property type="match status" value="1"/>
</dbReference>
<protein>
    <submittedName>
        <fullName evidence="3">Alpha/beta fold hydrolase</fullName>
    </submittedName>
</protein>
<evidence type="ECO:0000259" key="2">
    <source>
        <dbReference type="Pfam" id="PF12146"/>
    </source>
</evidence>
<evidence type="ECO:0000256" key="1">
    <source>
        <dbReference type="SAM" id="SignalP"/>
    </source>
</evidence>
<dbReference type="Proteomes" id="UP000765160">
    <property type="component" value="Unassembled WGS sequence"/>
</dbReference>
<feature type="domain" description="Serine aminopeptidase S33" evidence="2">
    <location>
        <begin position="76"/>
        <end position="281"/>
    </location>
</feature>
<keyword evidence="4" id="KW-1185">Reference proteome</keyword>
<dbReference type="PANTHER" id="PTHR43265:SF1">
    <property type="entry name" value="ESTERASE ESTD"/>
    <property type="match status" value="1"/>
</dbReference>
<dbReference type="EMBL" id="JAAVTX010000005">
    <property type="protein sequence ID" value="NKE46872.1"/>
    <property type="molecule type" value="Genomic_DNA"/>
</dbReference>
<accession>A0ABX1F3E9</accession>
<name>A0ABX1F3E9_9PROT</name>
<dbReference type="Pfam" id="PF12146">
    <property type="entry name" value="Hydrolase_4"/>
    <property type="match status" value="1"/>
</dbReference>
<evidence type="ECO:0000313" key="4">
    <source>
        <dbReference type="Proteomes" id="UP000765160"/>
    </source>
</evidence>
<evidence type="ECO:0000313" key="3">
    <source>
        <dbReference type="EMBL" id="NKE46872.1"/>
    </source>
</evidence>
<keyword evidence="3" id="KW-0378">Hydrolase</keyword>
<gene>
    <name evidence="3" type="ORF">HB662_18980</name>
</gene>
<keyword evidence="1" id="KW-0732">Signal</keyword>
<dbReference type="InterPro" id="IPR022742">
    <property type="entry name" value="Hydrolase_4"/>
</dbReference>
<dbReference type="RefSeq" id="WP_168051557.1">
    <property type="nucleotide sequence ID" value="NZ_JAATJR010000005.1"/>
</dbReference>
<dbReference type="PANTHER" id="PTHR43265">
    <property type="entry name" value="ESTERASE ESTD"/>
    <property type="match status" value="1"/>
</dbReference>
<sequence>MPPAPLSAALICAGALLAAPGPAAAGALLHAPGPQGRLEGAFTPGAPGSPVLLLVPGSGPTDRDGNGIAGLRPASYRLLAEGLAERGIATLRIDKRGMHGSRAAVPDAEAVTMQDYAADVAAWVATLRRQATARCIWLAGHSEGGLVVLLAAQSVPEICGLVLLATPGRPLGTVLREQLGTALPDGPLRAEAMAIIARLEAGQGLPEAISPPLRPLFRPQVAGFLASLFALDPARLVAGARLPVLVLQGLRDIQVARADAEALAAANPDARLVLLPDVNHVLKTVASDDRAENLAAYADADRPLAPGVVDAIAGFVQCVITAPPG</sequence>
<organism evidence="3 4">
    <name type="scientific">Falsiroseomonas frigidaquae</name>
    <dbReference type="NCBI Taxonomy" id="487318"/>
    <lineage>
        <taxon>Bacteria</taxon>
        <taxon>Pseudomonadati</taxon>
        <taxon>Pseudomonadota</taxon>
        <taxon>Alphaproteobacteria</taxon>
        <taxon>Acetobacterales</taxon>
        <taxon>Roseomonadaceae</taxon>
        <taxon>Falsiroseomonas</taxon>
    </lineage>
</organism>
<dbReference type="InterPro" id="IPR029058">
    <property type="entry name" value="AB_hydrolase_fold"/>
</dbReference>
<reference evidence="3 4" key="1">
    <citation type="submission" date="2020-03" db="EMBL/GenBank/DDBJ databases">
        <title>Roseomonas selenitidurans sp. nov. isolated from soil.</title>
        <authorList>
            <person name="Liu H."/>
        </authorList>
    </citation>
    <scope>NUCLEOTIDE SEQUENCE [LARGE SCALE GENOMIC DNA]</scope>
    <source>
        <strain evidence="3 4">JCM 15073</strain>
    </source>
</reference>